<accession>A0A088E5Z4</accession>
<dbReference type="InterPro" id="IPR005829">
    <property type="entry name" value="Sugar_transporter_CS"/>
</dbReference>
<keyword evidence="5 6" id="KW-0472">Membrane</keyword>
<feature type="transmembrane region" description="Helical" evidence="6">
    <location>
        <begin position="26"/>
        <end position="46"/>
    </location>
</feature>
<sequence length="497" mass="53267">MNNSPIMAEKSVKAGEIIARMDRLPIWSLSYIFIGILGMGFLFTFFDIFDINVSFIQTSLTIFHVSSPSSPEIGVLLGPAVLLNLVGYIVGSLLLSPLSDRIGRRNMLMITMAITGLGSLYNALVNDYSNFLLARTITGIGVGADLAVVNTYIGEVAPLNGRAKYTSFVFLFSTLGAGLGLWLGLLLTTPPAPFPLGLPFALGGSGFLAVNGWRVMYGIGALLALIGLLLRFNLPESPRWLISRGRIADAEAVVKQMEERASRKLRSLPPLPAVIPPYVVERLSYLDSLKAVILDRRYARRLAVLIPMWFFGYMTVYVLAAGLTTILASLGYPPPEAGIIASFGDIGFILCAVTIMLVGDKMERSRWTAISVLFTIVGGVVIALAKTNLPLSFLGSSILFYGFNLWVPVSYAWSAESFPTRARATGFALTDGLGHIGGGVGTVVVASFVASLVSSGVTTGLAIEVFLLIASFQIISTVIAVSLGHKTANKRLDEISP</sequence>
<keyword evidence="4 6" id="KW-1133">Transmembrane helix</keyword>
<dbReference type="Gene3D" id="1.20.1250.20">
    <property type="entry name" value="MFS general substrate transporter like domains"/>
    <property type="match status" value="1"/>
</dbReference>
<comment type="subcellular location">
    <subcellularLocation>
        <location evidence="1">Membrane</location>
        <topology evidence="1">Multi-pass membrane protein</topology>
    </subcellularLocation>
</comment>
<feature type="transmembrane region" description="Helical" evidence="6">
    <location>
        <begin position="465"/>
        <end position="483"/>
    </location>
</feature>
<feature type="transmembrane region" description="Helical" evidence="6">
    <location>
        <begin position="339"/>
        <end position="358"/>
    </location>
</feature>
<evidence type="ECO:0000256" key="2">
    <source>
        <dbReference type="ARBA" id="ARBA00022448"/>
    </source>
</evidence>
<protein>
    <submittedName>
        <fullName evidence="8">Major facilitator superfamily MFS_1</fullName>
    </submittedName>
</protein>
<reference evidence="8 9" key="1">
    <citation type="journal article" date="2014" name="J. Bacteriol.">
        <title>Role of an Archaeal PitA Transporter in the Copper and Arsenic Resistance of Metallosphaera sedula, an Extreme Thermoacidophile.</title>
        <authorList>
            <person name="McCarthy S."/>
            <person name="Ai C."/>
            <person name="Wheaton G."/>
            <person name="Tevatia R."/>
            <person name="Eckrich V."/>
            <person name="Kelly R."/>
            <person name="Blum P."/>
        </authorList>
    </citation>
    <scope>NUCLEOTIDE SEQUENCE [LARGE SCALE GENOMIC DNA]</scope>
    <source>
        <strain evidence="8 9">CuR1</strain>
    </source>
</reference>
<dbReference type="PROSITE" id="PS00217">
    <property type="entry name" value="SUGAR_TRANSPORT_2"/>
    <property type="match status" value="1"/>
</dbReference>
<evidence type="ECO:0000259" key="7">
    <source>
        <dbReference type="PROSITE" id="PS50850"/>
    </source>
</evidence>
<feature type="transmembrane region" description="Helical" evidence="6">
    <location>
        <begin position="367"/>
        <end position="385"/>
    </location>
</feature>
<feature type="transmembrane region" description="Helical" evidence="6">
    <location>
        <begin position="433"/>
        <end position="453"/>
    </location>
</feature>
<dbReference type="Proteomes" id="UP000029084">
    <property type="component" value="Chromosome"/>
</dbReference>
<dbReference type="CDD" id="cd17316">
    <property type="entry name" value="MFS_SV2_like"/>
    <property type="match status" value="1"/>
</dbReference>
<feature type="transmembrane region" description="Helical" evidence="6">
    <location>
        <begin position="302"/>
        <end position="327"/>
    </location>
</feature>
<dbReference type="EMBL" id="CP008822">
    <property type="protein sequence ID" value="AIM27147.1"/>
    <property type="molecule type" value="Genomic_DNA"/>
</dbReference>
<feature type="transmembrane region" description="Helical" evidence="6">
    <location>
        <begin position="391"/>
        <end position="413"/>
    </location>
</feature>
<feature type="transmembrane region" description="Helical" evidence="6">
    <location>
        <begin position="215"/>
        <end position="234"/>
    </location>
</feature>
<dbReference type="PROSITE" id="PS50850">
    <property type="entry name" value="MFS"/>
    <property type="match status" value="1"/>
</dbReference>
<name>A0A088E5Z4_9CREN</name>
<evidence type="ECO:0000256" key="4">
    <source>
        <dbReference type="ARBA" id="ARBA00022989"/>
    </source>
</evidence>
<feature type="transmembrane region" description="Helical" evidence="6">
    <location>
        <begin position="107"/>
        <end position="125"/>
    </location>
</feature>
<evidence type="ECO:0000313" key="9">
    <source>
        <dbReference type="Proteomes" id="UP000029084"/>
    </source>
</evidence>
<proteinExistence type="predicted"/>
<feature type="transmembrane region" description="Helical" evidence="6">
    <location>
        <begin position="73"/>
        <end position="95"/>
    </location>
</feature>
<dbReference type="PROSITE" id="PS00216">
    <property type="entry name" value="SUGAR_TRANSPORT_1"/>
    <property type="match status" value="1"/>
</dbReference>
<evidence type="ECO:0000313" key="8">
    <source>
        <dbReference type="EMBL" id="AIM27147.1"/>
    </source>
</evidence>
<keyword evidence="2" id="KW-0813">Transport</keyword>
<dbReference type="InterPro" id="IPR020846">
    <property type="entry name" value="MFS_dom"/>
</dbReference>
<dbReference type="AlphaFoldDB" id="A0A088E5Z4"/>
<feature type="transmembrane region" description="Helical" evidence="6">
    <location>
        <begin position="165"/>
        <end position="187"/>
    </location>
</feature>
<gene>
    <name evidence="8" type="ORF">HA72_0993</name>
</gene>
<organism evidence="8 9">
    <name type="scientific">Metallosphaera sedula</name>
    <dbReference type="NCBI Taxonomy" id="43687"/>
    <lineage>
        <taxon>Archaea</taxon>
        <taxon>Thermoproteota</taxon>
        <taxon>Thermoprotei</taxon>
        <taxon>Sulfolobales</taxon>
        <taxon>Sulfolobaceae</taxon>
        <taxon>Metallosphaera</taxon>
    </lineage>
</organism>
<dbReference type="GO" id="GO:0016020">
    <property type="term" value="C:membrane"/>
    <property type="evidence" value="ECO:0007669"/>
    <property type="project" value="UniProtKB-SubCell"/>
</dbReference>
<dbReference type="SUPFAM" id="SSF103473">
    <property type="entry name" value="MFS general substrate transporter"/>
    <property type="match status" value="1"/>
</dbReference>
<dbReference type="PANTHER" id="PTHR23511">
    <property type="entry name" value="SYNAPTIC VESICLE GLYCOPROTEIN 2"/>
    <property type="match status" value="1"/>
</dbReference>
<feature type="transmembrane region" description="Helical" evidence="6">
    <location>
        <begin position="131"/>
        <end position="153"/>
    </location>
</feature>
<dbReference type="Pfam" id="PF00083">
    <property type="entry name" value="Sugar_tr"/>
    <property type="match status" value="1"/>
</dbReference>
<dbReference type="OMA" id="WVAPLCW"/>
<evidence type="ECO:0000256" key="5">
    <source>
        <dbReference type="ARBA" id="ARBA00023136"/>
    </source>
</evidence>
<evidence type="ECO:0000256" key="6">
    <source>
        <dbReference type="SAM" id="Phobius"/>
    </source>
</evidence>
<dbReference type="InterPro" id="IPR005828">
    <property type="entry name" value="MFS_sugar_transport-like"/>
</dbReference>
<evidence type="ECO:0000256" key="3">
    <source>
        <dbReference type="ARBA" id="ARBA00022692"/>
    </source>
</evidence>
<dbReference type="GO" id="GO:0022857">
    <property type="term" value="F:transmembrane transporter activity"/>
    <property type="evidence" value="ECO:0007669"/>
    <property type="project" value="InterPro"/>
</dbReference>
<evidence type="ECO:0000256" key="1">
    <source>
        <dbReference type="ARBA" id="ARBA00004141"/>
    </source>
</evidence>
<dbReference type="PANTHER" id="PTHR23511:SF34">
    <property type="entry name" value="SYNAPTIC VESICLE GLYCOPROTEIN 2"/>
    <property type="match status" value="1"/>
</dbReference>
<keyword evidence="3 6" id="KW-0812">Transmembrane</keyword>
<dbReference type="InterPro" id="IPR036259">
    <property type="entry name" value="MFS_trans_sf"/>
</dbReference>
<feature type="domain" description="Major facilitator superfamily (MFS) profile" evidence="7">
    <location>
        <begin position="33"/>
        <end position="488"/>
    </location>
</feature>